<accession>A0A9P9XFX8</accession>
<comment type="caution">
    <text evidence="3">The sequence shown here is derived from an EMBL/GenBank/DDBJ whole genome shotgun (WGS) entry which is preliminary data.</text>
</comment>
<evidence type="ECO:0000256" key="2">
    <source>
        <dbReference type="SAM" id="SignalP"/>
    </source>
</evidence>
<sequence length="73" mass="7364">MKFNLLALAAIVSLAMAAPVADNAVVEGAGGSPGGKPWKRDDAVVDGAGGSPGGKPWKRDVAVTEDYPGGKDW</sequence>
<organism evidence="3 4">
    <name type="scientific">Colletotrichum abscissum</name>
    <dbReference type="NCBI Taxonomy" id="1671311"/>
    <lineage>
        <taxon>Eukaryota</taxon>
        <taxon>Fungi</taxon>
        <taxon>Dikarya</taxon>
        <taxon>Ascomycota</taxon>
        <taxon>Pezizomycotina</taxon>
        <taxon>Sordariomycetes</taxon>
        <taxon>Hypocreomycetidae</taxon>
        <taxon>Glomerellales</taxon>
        <taxon>Glomerellaceae</taxon>
        <taxon>Colletotrichum</taxon>
        <taxon>Colletotrichum acutatum species complex</taxon>
    </lineage>
</organism>
<keyword evidence="2" id="KW-0732">Signal</keyword>
<dbReference type="EMBL" id="SDAQ01000030">
    <property type="protein sequence ID" value="KAI3553462.1"/>
    <property type="molecule type" value="Genomic_DNA"/>
</dbReference>
<gene>
    <name evidence="3" type="ORF">CABS02_06334</name>
</gene>
<dbReference type="OrthoDB" id="10428039at2759"/>
<reference evidence="3" key="1">
    <citation type="submission" date="2019-01" db="EMBL/GenBank/DDBJ databases">
        <title>Colletotrichum abscissum LGMF1257.</title>
        <authorList>
            <person name="Baroncelli R."/>
        </authorList>
    </citation>
    <scope>NUCLEOTIDE SEQUENCE</scope>
    <source>
        <strain evidence="3">Ca142</strain>
    </source>
</reference>
<feature type="compositionally biased region" description="Basic and acidic residues" evidence="1">
    <location>
        <begin position="57"/>
        <end position="73"/>
    </location>
</feature>
<keyword evidence="4" id="KW-1185">Reference proteome</keyword>
<feature type="region of interest" description="Disordered" evidence="1">
    <location>
        <begin position="27"/>
        <end position="73"/>
    </location>
</feature>
<name>A0A9P9XFX8_9PEZI</name>
<feature type="signal peptide" evidence="2">
    <location>
        <begin position="1"/>
        <end position="17"/>
    </location>
</feature>
<protein>
    <submittedName>
        <fullName evidence="3">Uncharacterized protein</fullName>
    </submittedName>
</protein>
<evidence type="ECO:0000256" key="1">
    <source>
        <dbReference type="SAM" id="MobiDB-lite"/>
    </source>
</evidence>
<dbReference type="AlphaFoldDB" id="A0A9P9XFX8"/>
<dbReference type="Proteomes" id="UP001056436">
    <property type="component" value="Unassembled WGS sequence"/>
</dbReference>
<feature type="chain" id="PRO_5040356047" evidence="2">
    <location>
        <begin position="18"/>
        <end position="73"/>
    </location>
</feature>
<proteinExistence type="predicted"/>
<evidence type="ECO:0000313" key="3">
    <source>
        <dbReference type="EMBL" id="KAI3553462.1"/>
    </source>
</evidence>
<evidence type="ECO:0000313" key="4">
    <source>
        <dbReference type="Proteomes" id="UP001056436"/>
    </source>
</evidence>